<name>A0A858RLC5_9BACT</name>
<evidence type="ECO:0000313" key="3">
    <source>
        <dbReference type="Proteomes" id="UP000501812"/>
    </source>
</evidence>
<protein>
    <recommendedName>
        <fullName evidence="4">Alginate export domain-containing protein</fullName>
    </recommendedName>
</protein>
<dbReference type="EMBL" id="CP051774">
    <property type="protein sequence ID" value="QJE98156.1"/>
    <property type="molecule type" value="Genomic_DNA"/>
</dbReference>
<reference evidence="2 3" key="1">
    <citation type="submission" date="2020-04" db="EMBL/GenBank/DDBJ databases">
        <title>Luteolibacter sp. G-1-1-1 isolated from soil.</title>
        <authorList>
            <person name="Dahal R.H."/>
        </authorList>
    </citation>
    <scope>NUCLEOTIDE SEQUENCE [LARGE SCALE GENOMIC DNA]</scope>
    <source>
        <strain evidence="2 3">G-1-1-1</strain>
    </source>
</reference>
<feature type="chain" id="PRO_5032767094" description="Alginate export domain-containing protein" evidence="1">
    <location>
        <begin position="25"/>
        <end position="436"/>
    </location>
</feature>
<dbReference type="Proteomes" id="UP000501812">
    <property type="component" value="Chromosome"/>
</dbReference>
<dbReference type="InterPro" id="IPR023614">
    <property type="entry name" value="Porin_dom_sf"/>
</dbReference>
<dbReference type="InterPro" id="IPR010870">
    <property type="entry name" value="Porin_O/P"/>
</dbReference>
<sequence>MKHHTIRLKTAAVVACGLSSIAFAGEPAVEPAPAESGSMFQDFDFCTWLSSKPGTIKGIPENPVIQSIVFEGRYHWNAAYVDGEGTNGQDFSEDYTDARRFRLGAKIGFLNYFAYKGVVNLVDDQRFNGGDLEYDYVDFDESYFTFDALKAFSLSNLDVLTVNVGRIKWHGGLEARTSSNALLTVERSAISNKLYQSARPTGVFVNAVKGPVNAVLGIYSTDEGTDEFGVDSGNVEGWGGWNDGLMYNAELIYSATDDLRIGWELIYNNADERLANEDSLLDYRWATTLSAEYAIGNGGVNVEGFLGDNGGSEMQSNAARRGSFWGFVATPYYWIVPAKLQAVVQYTYAGAEEDQGVRLNSRYVRATNYGGGGNPNIVNGGRGDELHTVYAGLNYLICGDNLKVQAGVEYSHLSTPGVGNGQVDALTYLFGFRTFF</sequence>
<dbReference type="AlphaFoldDB" id="A0A858RLC5"/>
<dbReference type="Gene3D" id="2.40.160.10">
    <property type="entry name" value="Porin"/>
    <property type="match status" value="1"/>
</dbReference>
<evidence type="ECO:0008006" key="4">
    <source>
        <dbReference type="Google" id="ProtNLM"/>
    </source>
</evidence>
<dbReference type="KEGG" id="luo:HHL09_20990"/>
<dbReference type="Pfam" id="PF07396">
    <property type="entry name" value="Porin_O_P"/>
    <property type="match status" value="1"/>
</dbReference>
<feature type="signal peptide" evidence="1">
    <location>
        <begin position="1"/>
        <end position="24"/>
    </location>
</feature>
<evidence type="ECO:0000256" key="1">
    <source>
        <dbReference type="SAM" id="SignalP"/>
    </source>
</evidence>
<keyword evidence="1" id="KW-0732">Signal</keyword>
<evidence type="ECO:0000313" key="2">
    <source>
        <dbReference type="EMBL" id="QJE98156.1"/>
    </source>
</evidence>
<organism evidence="2 3">
    <name type="scientific">Luteolibacter luteus</name>
    <dbReference type="NCBI Taxonomy" id="2728835"/>
    <lineage>
        <taxon>Bacteria</taxon>
        <taxon>Pseudomonadati</taxon>
        <taxon>Verrucomicrobiota</taxon>
        <taxon>Verrucomicrobiia</taxon>
        <taxon>Verrucomicrobiales</taxon>
        <taxon>Verrucomicrobiaceae</taxon>
        <taxon>Luteolibacter</taxon>
    </lineage>
</organism>
<dbReference type="RefSeq" id="WP_169456615.1">
    <property type="nucleotide sequence ID" value="NZ_CP051774.1"/>
</dbReference>
<keyword evidence="3" id="KW-1185">Reference proteome</keyword>
<accession>A0A858RLC5</accession>
<gene>
    <name evidence="2" type="ORF">HHL09_20990</name>
</gene>
<proteinExistence type="predicted"/>